<gene>
    <name evidence="1" type="ORF">ebA3635</name>
</gene>
<organism evidence="1 2">
    <name type="scientific">Aromatoleum aromaticum (strain DSM 19018 / LMG 30748 / EbN1)</name>
    <name type="common">Azoarcus sp. (strain EbN1)</name>
    <dbReference type="NCBI Taxonomy" id="76114"/>
    <lineage>
        <taxon>Bacteria</taxon>
        <taxon>Pseudomonadati</taxon>
        <taxon>Pseudomonadota</taxon>
        <taxon>Betaproteobacteria</taxon>
        <taxon>Rhodocyclales</taxon>
        <taxon>Rhodocyclaceae</taxon>
        <taxon>Aromatoleum</taxon>
    </lineage>
</organism>
<protein>
    <submittedName>
        <fullName evidence="1">Uncharacterized protein</fullName>
    </submittedName>
</protein>
<keyword evidence="2" id="KW-1185">Reference proteome</keyword>
<dbReference type="KEGG" id="eba:ebA3635"/>
<evidence type="ECO:0000313" key="2">
    <source>
        <dbReference type="Proteomes" id="UP000006552"/>
    </source>
</evidence>
<proteinExistence type="predicted"/>
<evidence type="ECO:0000313" key="1">
    <source>
        <dbReference type="EMBL" id="CAI08178.1"/>
    </source>
</evidence>
<accession>Q5P3D6</accession>
<dbReference type="AlphaFoldDB" id="Q5P3D6"/>
<dbReference type="Proteomes" id="UP000006552">
    <property type="component" value="Chromosome"/>
</dbReference>
<sequence>MPATPRPRRGGRNNSIPSFLPCIAMTVCCIASHYIDCLCKHFRSPHYRQRAVMLDDFASRDEPFGWKIDRSYLVAPHRRVVQFPVVITFTST</sequence>
<name>Q5P3D6_AROAE</name>
<dbReference type="HOGENOM" id="CLU_2406950_0_0_4"/>
<dbReference type="STRING" id="76114.ebA3635"/>
<reference evidence="1 2" key="1">
    <citation type="journal article" date="2005" name="Arch. Microbiol.">
        <title>The genome sequence of an anaerobic aromatic-degrading denitrifying bacterium, strain EbN1.</title>
        <authorList>
            <person name="Rabus R."/>
            <person name="Kube M."/>
            <person name="Heider J."/>
            <person name="Beck A."/>
            <person name="Heitmann K."/>
            <person name="Widdel F."/>
            <person name="Reinhardt R."/>
        </authorList>
    </citation>
    <scope>NUCLEOTIDE SEQUENCE [LARGE SCALE GENOMIC DNA]</scope>
    <source>
        <strain evidence="1 2">EbN1</strain>
    </source>
</reference>
<dbReference type="EMBL" id="CR555306">
    <property type="protein sequence ID" value="CAI08178.1"/>
    <property type="molecule type" value="Genomic_DNA"/>
</dbReference>